<accession>A0ACC5R389</accession>
<keyword evidence="2" id="KW-1185">Reference proteome</keyword>
<proteinExistence type="predicted"/>
<evidence type="ECO:0000313" key="1">
    <source>
        <dbReference type="EMBL" id="MBK1867117.1"/>
    </source>
</evidence>
<gene>
    <name evidence="1" type="ORF">JHL16_12245</name>
</gene>
<dbReference type="Proteomes" id="UP000616151">
    <property type="component" value="Unassembled WGS sequence"/>
</dbReference>
<reference evidence="1" key="1">
    <citation type="submission" date="2021-01" db="EMBL/GenBank/DDBJ databases">
        <authorList>
            <person name="Sun Q."/>
        </authorList>
    </citation>
    <scope>NUCLEOTIDE SEQUENCE</scope>
    <source>
        <strain evidence="1">YIM B02566</strain>
    </source>
</reference>
<protein>
    <submittedName>
        <fullName evidence="1">GntR family transcriptional regulator</fullName>
    </submittedName>
</protein>
<dbReference type="EMBL" id="JAENHL010000007">
    <property type="protein sequence ID" value="MBK1867117.1"/>
    <property type="molecule type" value="Genomic_DNA"/>
</dbReference>
<name>A0ACC5R389_9HYPH</name>
<evidence type="ECO:0000313" key="2">
    <source>
        <dbReference type="Proteomes" id="UP000616151"/>
    </source>
</evidence>
<organism evidence="1 2">
    <name type="scientific">Taklimakanibacter albus</name>
    <dbReference type="NCBI Taxonomy" id="2800327"/>
    <lineage>
        <taxon>Bacteria</taxon>
        <taxon>Pseudomonadati</taxon>
        <taxon>Pseudomonadota</taxon>
        <taxon>Alphaproteobacteria</taxon>
        <taxon>Hyphomicrobiales</taxon>
        <taxon>Aestuariivirgaceae</taxon>
        <taxon>Taklimakanibacter</taxon>
    </lineage>
</organism>
<sequence>MAGTMIKRMIVPPTRATAAADELRRRILEGDYPAGMQLRQAVLAEELGISRIPFREALILLEAEGLVQLEAHKGAVVAGFSPEEVEELFEFRALLEPALLEKSAPHLTDADYAELDAILREYSDELRTHNPGRWGALNTELHALLYRRAQSPRMLATADQLLKSTDRFTRMQLYYTDGRARAEKEHLEIVTECRAGNVKKAAKLLRQHILTAGEALVSLLRERQQATT</sequence>
<comment type="caution">
    <text evidence="1">The sequence shown here is derived from an EMBL/GenBank/DDBJ whole genome shotgun (WGS) entry which is preliminary data.</text>
</comment>